<keyword evidence="3 11" id="KW-0732">Signal</keyword>
<dbReference type="InterPro" id="IPR021109">
    <property type="entry name" value="Peptidase_aspartic_dom_sf"/>
</dbReference>
<evidence type="ECO:0000256" key="1">
    <source>
        <dbReference type="ARBA" id="ARBA00007447"/>
    </source>
</evidence>
<feature type="active site" evidence="8">
    <location>
        <position position="90"/>
    </location>
</feature>
<dbReference type="InterPro" id="IPR001969">
    <property type="entry name" value="Aspartic_peptidase_AS"/>
</dbReference>
<sequence length="393" mass="43295">MKAATVALIFTVLALSCNALVRVPLHRIERSVSDVVMMRCTRQLLREKYSREQPRKLGSAPEPLTDYLDAQYYGNITIGTPPQEFRVVFDTGSSNLWVPSSECSPLDIACRFHHKYDHSKSSTYKKNGTSFSIRYGTGALKGFLSEDDVTVAGLTVKGQTFAEATHQPGITFIAAKFDGILGMAWPSISVDKVEPVFQKMVDEGVVKSAIFAFWLDRDESGKEGGELLLGGTDPNHYSGNLTYVPLSSETYWEFKMDSILVGGKKSNYCENCNAIADTGTSLLAGPADMVTELNKQLGAFEIPIVHEWVFTCDELSKLPNVAFVINGDTFELTPNEYVLKVQEGTESLCLSGFIGIDLPPDVGPLWILGDVFIGTFYTEFDLQNKRVGFAPSK</sequence>
<keyword evidence="14" id="KW-1185">Reference proteome</keyword>
<dbReference type="GO" id="GO:0004190">
    <property type="term" value="F:aspartic-type endopeptidase activity"/>
    <property type="evidence" value="ECO:0007669"/>
    <property type="project" value="UniProtKB-KW"/>
</dbReference>
<keyword evidence="2 10" id="KW-0645">Protease</keyword>
<keyword evidence="7" id="KW-0325">Glycoprotein</keyword>
<reference evidence="13" key="1">
    <citation type="submission" date="2023-03" db="EMBL/GenBank/DDBJ databases">
        <authorList>
            <person name="Steffen K."/>
            <person name="Cardenas P."/>
        </authorList>
    </citation>
    <scope>NUCLEOTIDE SEQUENCE</scope>
</reference>
<dbReference type="PROSITE" id="PS00141">
    <property type="entry name" value="ASP_PROTEASE"/>
    <property type="match status" value="2"/>
</dbReference>
<feature type="active site" evidence="8">
    <location>
        <position position="277"/>
    </location>
</feature>
<dbReference type="PROSITE" id="PS51257">
    <property type="entry name" value="PROKAR_LIPOPROTEIN"/>
    <property type="match status" value="1"/>
</dbReference>
<evidence type="ECO:0000256" key="8">
    <source>
        <dbReference type="PIRSR" id="PIRSR601461-1"/>
    </source>
</evidence>
<dbReference type="PANTHER" id="PTHR47966">
    <property type="entry name" value="BETA-SITE APP-CLEAVING ENZYME, ISOFORM A-RELATED"/>
    <property type="match status" value="1"/>
</dbReference>
<evidence type="ECO:0000259" key="12">
    <source>
        <dbReference type="PROSITE" id="PS51767"/>
    </source>
</evidence>
<dbReference type="Pfam" id="PF00026">
    <property type="entry name" value="Asp"/>
    <property type="match status" value="1"/>
</dbReference>
<dbReference type="PROSITE" id="PS51767">
    <property type="entry name" value="PEPTIDASE_A1"/>
    <property type="match status" value="1"/>
</dbReference>
<evidence type="ECO:0000256" key="6">
    <source>
        <dbReference type="ARBA" id="ARBA00023157"/>
    </source>
</evidence>
<organism evidence="13 14">
    <name type="scientific">Geodia barretti</name>
    <name type="common">Barrett's horny sponge</name>
    <dbReference type="NCBI Taxonomy" id="519541"/>
    <lineage>
        <taxon>Eukaryota</taxon>
        <taxon>Metazoa</taxon>
        <taxon>Porifera</taxon>
        <taxon>Demospongiae</taxon>
        <taxon>Heteroscleromorpha</taxon>
        <taxon>Tetractinellida</taxon>
        <taxon>Astrophorina</taxon>
        <taxon>Geodiidae</taxon>
        <taxon>Geodia</taxon>
    </lineage>
</organism>
<evidence type="ECO:0000313" key="13">
    <source>
        <dbReference type="EMBL" id="CAI8055474.1"/>
    </source>
</evidence>
<dbReference type="Proteomes" id="UP001174909">
    <property type="component" value="Unassembled WGS sequence"/>
</dbReference>
<feature type="disulfide bond" evidence="9">
    <location>
        <begin position="103"/>
        <end position="110"/>
    </location>
</feature>
<proteinExistence type="inferred from homology"/>
<evidence type="ECO:0000313" key="14">
    <source>
        <dbReference type="Proteomes" id="UP001174909"/>
    </source>
</evidence>
<evidence type="ECO:0000256" key="11">
    <source>
        <dbReference type="SAM" id="SignalP"/>
    </source>
</evidence>
<feature type="signal peptide" evidence="11">
    <location>
        <begin position="1"/>
        <end position="19"/>
    </location>
</feature>
<dbReference type="GO" id="GO:0006508">
    <property type="term" value="P:proteolysis"/>
    <property type="evidence" value="ECO:0007669"/>
    <property type="project" value="UniProtKB-KW"/>
</dbReference>
<dbReference type="InterPro" id="IPR033121">
    <property type="entry name" value="PEPTIDASE_A1"/>
</dbReference>
<evidence type="ECO:0000256" key="10">
    <source>
        <dbReference type="RuleBase" id="RU000454"/>
    </source>
</evidence>
<feature type="domain" description="Peptidase A1" evidence="12">
    <location>
        <begin position="72"/>
        <end position="390"/>
    </location>
</feature>
<evidence type="ECO:0000256" key="4">
    <source>
        <dbReference type="ARBA" id="ARBA00022750"/>
    </source>
</evidence>
<comment type="similarity">
    <text evidence="1 10">Belongs to the peptidase A1 family.</text>
</comment>
<evidence type="ECO:0000256" key="7">
    <source>
        <dbReference type="ARBA" id="ARBA00023180"/>
    </source>
</evidence>
<dbReference type="PANTHER" id="PTHR47966:SF51">
    <property type="entry name" value="BETA-SITE APP-CLEAVING ENZYME, ISOFORM A-RELATED"/>
    <property type="match status" value="1"/>
</dbReference>
<dbReference type="Gene3D" id="2.40.70.10">
    <property type="entry name" value="Acid Proteases"/>
    <property type="match status" value="2"/>
</dbReference>
<name>A0AA35TXA4_GEOBA</name>
<dbReference type="FunFam" id="2.40.70.10:FF:000009">
    <property type="entry name" value="Aspartic proteinase A1"/>
    <property type="match status" value="1"/>
</dbReference>
<evidence type="ECO:0000256" key="2">
    <source>
        <dbReference type="ARBA" id="ARBA00022670"/>
    </source>
</evidence>
<accession>A0AA35TXA4</accession>
<keyword evidence="6 9" id="KW-1015">Disulfide bond</keyword>
<dbReference type="PRINTS" id="PR00792">
    <property type="entry name" value="PEPSIN"/>
</dbReference>
<dbReference type="FunFam" id="2.40.70.10:FF:000002">
    <property type="entry name" value="Vacuolar aspartic proteinase"/>
    <property type="match status" value="1"/>
</dbReference>
<keyword evidence="5 10" id="KW-0378">Hydrolase</keyword>
<dbReference type="InterPro" id="IPR001461">
    <property type="entry name" value="Aspartic_peptidase_A1"/>
</dbReference>
<evidence type="ECO:0000256" key="3">
    <source>
        <dbReference type="ARBA" id="ARBA00022729"/>
    </source>
</evidence>
<dbReference type="AlphaFoldDB" id="A0AA35TXA4"/>
<keyword evidence="4 10" id="KW-0064">Aspartyl protease</keyword>
<evidence type="ECO:0000256" key="9">
    <source>
        <dbReference type="PIRSR" id="PIRSR601461-2"/>
    </source>
</evidence>
<feature type="chain" id="PRO_5041407527" evidence="11">
    <location>
        <begin position="20"/>
        <end position="393"/>
    </location>
</feature>
<comment type="caution">
    <text evidence="13">The sequence shown here is derived from an EMBL/GenBank/DDBJ whole genome shotgun (WGS) entry which is preliminary data.</text>
</comment>
<dbReference type="EMBL" id="CASHTH010004283">
    <property type="protein sequence ID" value="CAI8055474.1"/>
    <property type="molecule type" value="Genomic_DNA"/>
</dbReference>
<gene>
    <name evidence="13" type="ORF">GBAR_LOCUS30289</name>
</gene>
<protein>
    <submittedName>
        <fullName evidence="13">Lysosomal aspartic protease</fullName>
    </submittedName>
</protein>
<dbReference type="SUPFAM" id="SSF50630">
    <property type="entry name" value="Acid proteases"/>
    <property type="match status" value="1"/>
</dbReference>
<evidence type="ECO:0000256" key="5">
    <source>
        <dbReference type="ARBA" id="ARBA00022801"/>
    </source>
</evidence>